<keyword evidence="3" id="KW-1185">Reference proteome</keyword>
<feature type="domain" description="DinB-like" evidence="1">
    <location>
        <begin position="14"/>
        <end position="150"/>
    </location>
</feature>
<dbReference type="InterPro" id="IPR034660">
    <property type="entry name" value="DinB/YfiT-like"/>
</dbReference>
<accession>A0A934K8E8</accession>
<evidence type="ECO:0000313" key="2">
    <source>
        <dbReference type="EMBL" id="MBJ7600779.1"/>
    </source>
</evidence>
<sequence length="159" mass="17190">MGGSTRSAELARRFEEMHAEVLGFAEGCSDADWRVGCEGSRTVGIVVDHIGQGYDQLVGWLGGYLEGRPVPQTPEDIDADNEVHARAVADRSRTETLEALRSRASRTSTFIRSLDDDQLGITMPMKLAGGAPISADQLVKILGRHTSGHLVSCREALAR</sequence>
<evidence type="ECO:0000259" key="1">
    <source>
        <dbReference type="Pfam" id="PF12867"/>
    </source>
</evidence>
<dbReference type="AlphaFoldDB" id="A0A934K8E8"/>
<dbReference type="Pfam" id="PF12867">
    <property type="entry name" value="DinB_2"/>
    <property type="match status" value="1"/>
</dbReference>
<name>A0A934K8E8_9BACT</name>
<dbReference type="SUPFAM" id="SSF109854">
    <property type="entry name" value="DinB/YfiT-like putative metalloenzymes"/>
    <property type="match status" value="1"/>
</dbReference>
<dbReference type="Proteomes" id="UP000612893">
    <property type="component" value="Unassembled WGS sequence"/>
</dbReference>
<evidence type="ECO:0000313" key="3">
    <source>
        <dbReference type="Proteomes" id="UP000612893"/>
    </source>
</evidence>
<reference evidence="2" key="1">
    <citation type="submission" date="2020-10" db="EMBL/GenBank/DDBJ databases">
        <title>Ca. Dormibacterota MAGs.</title>
        <authorList>
            <person name="Montgomery K."/>
        </authorList>
    </citation>
    <scope>NUCLEOTIDE SEQUENCE [LARGE SCALE GENOMIC DNA]</scope>
    <source>
        <strain evidence="2">SC8812_S17_10</strain>
    </source>
</reference>
<gene>
    <name evidence="2" type="ORF">JF922_22250</name>
</gene>
<dbReference type="InterPro" id="IPR024775">
    <property type="entry name" value="DinB-like"/>
</dbReference>
<dbReference type="RefSeq" id="WP_338204740.1">
    <property type="nucleotide sequence ID" value="NZ_JAEKNR010000217.1"/>
</dbReference>
<dbReference type="Gene3D" id="1.20.120.450">
    <property type="entry name" value="dinb family like domain"/>
    <property type="match status" value="1"/>
</dbReference>
<dbReference type="EMBL" id="JAEKNR010000217">
    <property type="protein sequence ID" value="MBJ7600779.1"/>
    <property type="molecule type" value="Genomic_DNA"/>
</dbReference>
<protein>
    <submittedName>
        <fullName evidence="2">DinB family protein</fullName>
    </submittedName>
</protein>
<comment type="caution">
    <text evidence="2">The sequence shown here is derived from an EMBL/GenBank/DDBJ whole genome shotgun (WGS) entry which is preliminary data.</text>
</comment>
<organism evidence="2 3">
    <name type="scientific">Candidatus Nephthysia bennettiae</name>
    <dbReference type="NCBI Taxonomy" id="3127016"/>
    <lineage>
        <taxon>Bacteria</taxon>
        <taxon>Bacillati</taxon>
        <taxon>Candidatus Dormiibacterota</taxon>
        <taxon>Candidatus Dormibacteria</taxon>
        <taxon>Candidatus Dormibacterales</taxon>
        <taxon>Candidatus Dormibacteraceae</taxon>
        <taxon>Candidatus Nephthysia</taxon>
    </lineage>
</organism>
<proteinExistence type="predicted"/>